<dbReference type="Pfam" id="PF01193">
    <property type="entry name" value="RNA_pol_L"/>
    <property type="match status" value="1"/>
</dbReference>
<feature type="domain" description="DNA-directed RNA polymerase RpoA/D/Rpb3-type" evidence="3">
    <location>
        <begin position="143"/>
        <end position="283"/>
    </location>
</feature>
<dbReference type="GO" id="GO:0005736">
    <property type="term" value="C:RNA polymerase I complex"/>
    <property type="evidence" value="ECO:0007669"/>
    <property type="project" value="TreeGrafter"/>
</dbReference>
<keyword evidence="1" id="KW-0240">DNA-directed RNA polymerase</keyword>
<evidence type="ECO:0000313" key="5">
    <source>
        <dbReference type="RefSeq" id="XP_029657372.1"/>
    </source>
</evidence>
<dbReference type="GO" id="GO:0003899">
    <property type="term" value="F:DNA-directed RNA polymerase activity"/>
    <property type="evidence" value="ECO:0007669"/>
    <property type="project" value="InterPro"/>
</dbReference>
<dbReference type="InterPro" id="IPR011263">
    <property type="entry name" value="DNA-dir_RNA_pol_RpoA/D/Rpb3"/>
</dbReference>
<evidence type="ECO:0000313" key="4">
    <source>
        <dbReference type="Proteomes" id="UP000515154"/>
    </source>
</evidence>
<dbReference type="SMART" id="SM00662">
    <property type="entry name" value="RPOLD"/>
    <property type="match status" value="1"/>
</dbReference>
<protein>
    <submittedName>
        <fullName evidence="5">DNA-directed RNA polymerases I and III subunit RPAC1-like</fullName>
    </submittedName>
</protein>
<dbReference type="PANTHER" id="PTHR11800">
    <property type="entry name" value="DNA-DIRECTED RNA POLYMERASE"/>
    <property type="match status" value="1"/>
</dbReference>
<dbReference type="GO" id="GO:0046983">
    <property type="term" value="F:protein dimerization activity"/>
    <property type="evidence" value="ECO:0007669"/>
    <property type="project" value="InterPro"/>
</dbReference>
<organism evidence="4 5">
    <name type="scientific">Octopus sinensis</name>
    <name type="common">East Asian common octopus</name>
    <dbReference type="NCBI Taxonomy" id="2607531"/>
    <lineage>
        <taxon>Eukaryota</taxon>
        <taxon>Metazoa</taxon>
        <taxon>Spiralia</taxon>
        <taxon>Lophotrochozoa</taxon>
        <taxon>Mollusca</taxon>
        <taxon>Cephalopoda</taxon>
        <taxon>Coleoidea</taxon>
        <taxon>Octopodiformes</taxon>
        <taxon>Octopoda</taxon>
        <taxon>Incirrata</taxon>
        <taxon>Octopodidae</taxon>
        <taxon>Octopus</taxon>
    </lineage>
</organism>
<gene>
    <name evidence="5" type="primary">LOC115231496</name>
</gene>
<dbReference type="RefSeq" id="XP_029657372.1">
    <property type="nucleotide sequence ID" value="XM_029801512.2"/>
</dbReference>
<dbReference type="GO" id="GO:0005666">
    <property type="term" value="C:RNA polymerase III complex"/>
    <property type="evidence" value="ECO:0007669"/>
    <property type="project" value="TreeGrafter"/>
</dbReference>
<accession>A0A6P7U7L0</accession>
<dbReference type="InterPro" id="IPR036603">
    <property type="entry name" value="RBP11-like"/>
</dbReference>
<reference evidence="5" key="1">
    <citation type="submission" date="2025-08" db="UniProtKB">
        <authorList>
            <consortium name="RefSeq"/>
        </authorList>
    </citation>
    <scope>IDENTIFICATION</scope>
</reference>
<dbReference type="Proteomes" id="UP000515154">
    <property type="component" value="Unplaced"/>
</dbReference>
<evidence type="ECO:0000256" key="1">
    <source>
        <dbReference type="ARBA" id="ARBA00022478"/>
    </source>
</evidence>
<dbReference type="AlphaFoldDB" id="A0A6P7U7L0"/>
<keyword evidence="4" id="KW-1185">Reference proteome</keyword>
<proteinExistence type="predicted"/>
<evidence type="ECO:0000259" key="3">
    <source>
        <dbReference type="SMART" id="SM00662"/>
    </source>
</evidence>
<dbReference type="SUPFAM" id="SSF55257">
    <property type="entry name" value="RBP11-like subunits of RNA polymerase"/>
    <property type="match status" value="1"/>
</dbReference>
<dbReference type="SUPFAM" id="SSF56553">
    <property type="entry name" value="Insert subdomain of RNA polymerase alpha subunit"/>
    <property type="match status" value="1"/>
</dbReference>
<dbReference type="GO" id="GO:0006351">
    <property type="term" value="P:DNA-templated transcription"/>
    <property type="evidence" value="ECO:0007669"/>
    <property type="project" value="InterPro"/>
</dbReference>
<keyword evidence="2" id="KW-0804">Transcription</keyword>
<name>A0A6P7U7L0_9MOLL</name>
<dbReference type="InterPro" id="IPR036643">
    <property type="entry name" value="RNApol_insert_sf"/>
</dbReference>
<dbReference type="PANTHER" id="PTHR11800:SF13">
    <property type="entry name" value="DNA-DIRECTED RNA POLYMERASES I AND III SUBUNIT RPAC1"/>
    <property type="match status" value="1"/>
</dbReference>
<dbReference type="KEGG" id="osn:115231496"/>
<sequence length="298" mass="34188">MSGSLKSNFIRFNNHFKVSQNEKSITDFNDMINLKIQQYGLDNVYNADETGKLLSACTVDEEIDNINKDYENNYEELIKKCEINDAISYDRFLEYGYIENEELIEFLKGQSRNLFDKNLELKRDFDYYKNNLRISISKNLHDELEFDLIECDVSIANALRRIMMSEVPTMAIEKVFITQNTSNAIPDQVIAHRLGLAPVFADPDLFEYSKGLPSLLNSRSPRCRRVLHTCIQIFESLSQSEPQIKFGRTGDKNVGSSAYFPSNTRRCEIGCVDLQELDLFVHCVKGVGLTHAKFSPVS</sequence>
<evidence type="ECO:0000256" key="2">
    <source>
        <dbReference type="ARBA" id="ARBA00023163"/>
    </source>
</evidence>
<dbReference type="Gene3D" id="2.170.120.12">
    <property type="entry name" value="DNA-directed RNA polymerase, insert domain"/>
    <property type="match status" value="1"/>
</dbReference>
<dbReference type="InterPro" id="IPR050518">
    <property type="entry name" value="Rpo3/RPB3_RNA_Pol_subunit"/>
</dbReference>